<accession>A0A1T2X6P1</accession>
<comment type="similarity">
    <text evidence="3">Belongs to the bacterial microcompartments protein family.</text>
</comment>
<feature type="domain" description="BMC" evidence="5">
    <location>
        <begin position="5"/>
        <end position="89"/>
    </location>
</feature>
<feature type="region of interest" description="Disordered" evidence="4">
    <location>
        <begin position="192"/>
        <end position="230"/>
    </location>
</feature>
<evidence type="ECO:0000256" key="3">
    <source>
        <dbReference type="PROSITE-ProRule" id="PRU01278"/>
    </source>
</evidence>
<evidence type="ECO:0000313" key="7">
    <source>
        <dbReference type="Proteomes" id="UP000190188"/>
    </source>
</evidence>
<dbReference type="SMART" id="SM00877">
    <property type="entry name" value="BMC"/>
    <property type="match status" value="1"/>
</dbReference>
<keyword evidence="2" id="KW-1283">Bacterial microcompartment</keyword>
<proteinExistence type="inferred from homology"/>
<dbReference type="OrthoDB" id="9812608at2"/>
<dbReference type="PANTHER" id="PTHR33941">
    <property type="entry name" value="PROPANEDIOL UTILIZATION PROTEIN PDUA"/>
    <property type="match status" value="1"/>
</dbReference>
<dbReference type="InterPro" id="IPR044872">
    <property type="entry name" value="CcmK/CsoS1_BMC"/>
</dbReference>
<comment type="subcellular location">
    <subcellularLocation>
        <location evidence="1">Bacterial microcompartment</location>
    </subcellularLocation>
</comment>
<evidence type="ECO:0000256" key="2">
    <source>
        <dbReference type="ARBA" id="ARBA00024446"/>
    </source>
</evidence>
<dbReference type="PROSITE" id="PS51930">
    <property type="entry name" value="BMC_2"/>
    <property type="match status" value="1"/>
</dbReference>
<comment type="caution">
    <text evidence="6">The sequence shown here is derived from an EMBL/GenBank/DDBJ whole genome shotgun (WGS) entry which is preliminary data.</text>
</comment>
<dbReference type="Gene3D" id="3.30.70.1710">
    <property type="match status" value="1"/>
</dbReference>
<feature type="compositionally biased region" description="Polar residues" evidence="4">
    <location>
        <begin position="197"/>
        <end position="209"/>
    </location>
</feature>
<gene>
    <name evidence="6" type="ORF">BVG16_22360</name>
</gene>
<dbReference type="InterPro" id="IPR000249">
    <property type="entry name" value="BMC_dom"/>
</dbReference>
<keyword evidence="7" id="KW-1185">Reference proteome</keyword>
<dbReference type="GO" id="GO:0031469">
    <property type="term" value="C:bacterial microcompartment"/>
    <property type="evidence" value="ECO:0007669"/>
    <property type="project" value="UniProtKB-SubCell"/>
</dbReference>
<evidence type="ECO:0000259" key="5">
    <source>
        <dbReference type="PROSITE" id="PS51930"/>
    </source>
</evidence>
<dbReference type="PANTHER" id="PTHR33941:SF11">
    <property type="entry name" value="BACTERIAL MICROCOMPARTMENT SHELL PROTEIN PDUJ"/>
    <property type="match status" value="1"/>
</dbReference>
<dbReference type="CDD" id="cd07045">
    <property type="entry name" value="BMC_CcmK_like"/>
    <property type="match status" value="1"/>
</dbReference>
<evidence type="ECO:0000256" key="4">
    <source>
        <dbReference type="SAM" id="MobiDB-lite"/>
    </source>
</evidence>
<dbReference type="RefSeq" id="WP_078501409.1">
    <property type="nucleotide sequence ID" value="NZ_MSZX01000009.1"/>
</dbReference>
<dbReference type="InterPro" id="IPR050575">
    <property type="entry name" value="BMC_shell"/>
</dbReference>
<sequence length="230" mass="23924">MKNKALGLVEVKGYLGAIAAADAALKTASVTCVGLEIINGGLVTVKITGDVGAVQAAVEAGAETAAQMNVLWARHVIARVHEETASIVNNSMNDDVEAEAEETAEETAEAAEVAVPKDSYGANADSVDVKDDAIEVEADSVEEKADAVCKEKDTAKSDVGEISVDQPVADVSEMPVQAVNKSTSQIIAFDLPKEQAQEQAGSPNATSGMKSRKPVAKPTNRTSNTKKARM</sequence>
<protein>
    <recommendedName>
        <fullName evidence="5">BMC domain-containing protein</fullName>
    </recommendedName>
</protein>
<name>A0A1T2X6P1_9BACL</name>
<dbReference type="InterPro" id="IPR037233">
    <property type="entry name" value="CcmK-like_sf"/>
</dbReference>
<reference evidence="6 7" key="1">
    <citation type="submission" date="2017-01" db="EMBL/GenBank/DDBJ databases">
        <title>Genome analysis of Paenibacillus selenitrireducens ES3-24.</title>
        <authorList>
            <person name="Xu D."/>
            <person name="Yao R."/>
            <person name="Zheng S."/>
        </authorList>
    </citation>
    <scope>NUCLEOTIDE SEQUENCE [LARGE SCALE GENOMIC DNA]</scope>
    <source>
        <strain evidence="6 7">ES3-24</strain>
    </source>
</reference>
<organism evidence="6 7">
    <name type="scientific">Paenibacillus selenitireducens</name>
    <dbReference type="NCBI Taxonomy" id="1324314"/>
    <lineage>
        <taxon>Bacteria</taxon>
        <taxon>Bacillati</taxon>
        <taxon>Bacillota</taxon>
        <taxon>Bacilli</taxon>
        <taxon>Bacillales</taxon>
        <taxon>Paenibacillaceae</taxon>
        <taxon>Paenibacillus</taxon>
    </lineage>
</organism>
<evidence type="ECO:0000313" key="6">
    <source>
        <dbReference type="EMBL" id="OPA75336.1"/>
    </source>
</evidence>
<evidence type="ECO:0000256" key="1">
    <source>
        <dbReference type="ARBA" id="ARBA00024322"/>
    </source>
</evidence>
<dbReference type="STRING" id="1324314.BVG16_22360"/>
<dbReference type="Pfam" id="PF00936">
    <property type="entry name" value="BMC"/>
    <property type="match status" value="1"/>
</dbReference>
<dbReference type="EMBL" id="MSZX01000009">
    <property type="protein sequence ID" value="OPA75336.1"/>
    <property type="molecule type" value="Genomic_DNA"/>
</dbReference>
<dbReference type="AlphaFoldDB" id="A0A1T2X6P1"/>
<dbReference type="SUPFAM" id="SSF143414">
    <property type="entry name" value="CcmK-like"/>
    <property type="match status" value="1"/>
</dbReference>
<dbReference type="Proteomes" id="UP000190188">
    <property type="component" value="Unassembled WGS sequence"/>
</dbReference>